<accession>A0ABY2TSJ7</accession>
<name>A0ABY2TSJ7_9SPIR</name>
<protein>
    <submittedName>
        <fullName evidence="2">Zf-HC2 domain-containing protein</fullName>
    </submittedName>
</protein>
<keyword evidence="1" id="KW-1133">Transmembrane helix</keyword>
<sequence>MKFIKNHEHYEMLISRYKDKDLNYNEILEMNKHLETCESCKKFMSDIDSISSILTGNKSIKIEKAKRRIYPYIISMAAALLIFVGVAVILNNNSNNNELIVSNNIDAQYISEDFDRNGYGDYIPLSTYFNEEEELTNNDEMIILSSYMYYVGQD</sequence>
<gene>
    <name evidence="2" type="ORF">EZH24_04680</name>
</gene>
<evidence type="ECO:0000256" key="1">
    <source>
        <dbReference type="SAM" id="Phobius"/>
    </source>
</evidence>
<reference evidence="2 3" key="1">
    <citation type="journal article" date="2019" name="Anaerobe">
        <title>Brachyspira catarrhinii sp. nov., an anaerobic intestinal spirochaete isolated from vervet monkeys may have been misidentified as Brachyspira aalborgi in previous studies.</title>
        <authorList>
            <person name="Phillips N.D."/>
            <person name="La T."/>
            <person name="Hampson D.J."/>
        </authorList>
    </citation>
    <scope>NUCLEOTIDE SEQUENCE [LARGE SCALE GENOMIC DNA]</scope>
    <source>
        <strain evidence="2 3">Z12</strain>
    </source>
</reference>
<feature type="transmembrane region" description="Helical" evidence="1">
    <location>
        <begin position="69"/>
        <end position="90"/>
    </location>
</feature>
<keyword evidence="1" id="KW-0812">Transmembrane</keyword>
<keyword evidence="3" id="KW-1185">Reference proteome</keyword>
<keyword evidence="1" id="KW-0472">Membrane</keyword>
<dbReference type="EMBL" id="SJDU01000084">
    <property type="protein sequence ID" value="TKZ35548.1"/>
    <property type="molecule type" value="Genomic_DNA"/>
</dbReference>
<evidence type="ECO:0000313" key="3">
    <source>
        <dbReference type="Proteomes" id="UP000310168"/>
    </source>
</evidence>
<comment type="caution">
    <text evidence="2">The sequence shown here is derived from an EMBL/GenBank/DDBJ whole genome shotgun (WGS) entry which is preliminary data.</text>
</comment>
<dbReference type="RefSeq" id="WP_137997960.1">
    <property type="nucleotide sequence ID" value="NZ_SJDU01000084.1"/>
</dbReference>
<evidence type="ECO:0000313" key="2">
    <source>
        <dbReference type="EMBL" id="TKZ35548.1"/>
    </source>
</evidence>
<organism evidence="2 3">
    <name type="scientific">Brachyspira catarrhinii</name>
    <dbReference type="NCBI Taxonomy" id="2528966"/>
    <lineage>
        <taxon>Bacteria</taxon>
        <taxon>Pseudomonadati</taxon>
        <taxon>Spirochaetota</taxon>
        <taxon>Spirochaetia</taxon>
        <taxon>Brachyspirales</taxon>
        <taxon>Brachyspiraceae</taxon>
        <taxon>Brachyspira</taxon>
    </lineage>
</organism>
<proteinExistence type="predicted"/>
<dbReference type="Proteomes" id="UP000310168">
    <property type="component" value="Unassembled WGS sequence"/>
</dbReference>